<dbReference type="EMBL" id="JAMYWD010000012">
    <property type="protein sequence ID" value="KAJ4953227.1"/>
    <property type="molecule type" value="Genomic_DNA"/>
</dbReference>
<name>A0A9Q0GSB9_9MAGN</name>
<dbReference type="SMART" id="SM00256">
    <property type="entry name" value="FBOX"/>
    <property type="match status" value="1"/>
</dbReference>
<evidence type="ECO:0000259" key="3">
    <source>
        <dbReference type="SMART" id="SM00256"/>
    </source>
</evidence>
<organism evidence="4 5">
    <name type="scientific">Protea cynaroides</name>
    <dbReference type="NCBI Taxonomy" id="273540"/>
    <lineage>
        <taxon>Eukaryota</taxon>
        <taxon>Viridiplantae</taxon>
        <taxon>Streptophyta</taxon>
        <taxon>Embryophyta</taxon>
        <taxon>Tracheophyta</taxon>
        <taxon>Spermatophyta</taxon>
        <taxon>Magnoliopsida</taxon>
        <taxon>Proteales</taxon>
        <taxon>Proteaceae</taxon>
        <taxon>Protea</taxon>
    </lineage>
</organism>
<dbReference type="Pfam" id="PF00646">
    <property type="entry name" value="F-box"/>
    <property type="match status" value="1"/>
</dbReference>
<protein>
    <recommendedName>
        <fullName evidence="3">F-box domain-containing protein</fullName>
    </recommendedName>
</protein>
<accession>A0A9Q0GSB9</accession>
<reference evidence="4" key="1">
    <citation type="journal article" date="2023" name="Plant J.">
        <title>The genome of the king protea, Protea cynaroides.</title>
        <authorList>
            <person name="Chang J."/>
            <person name="Duong T.A."/>
            <person name="Schoeman C."/>
            <person name="Ma X."/>
            <person name="Roodt D."/>
            <person name="Barker N."/>
            <person name="Li Z."/>
            <person name="Van de Peer Y."/>
            <person name="Mizrachi E."/>
        </authorList>
    </citation>
    <scope>NUCLEOTIDE SEQUENCE</scope>
    <source>
        <tissue evidence="4">Young leaves</tissue>
    </source>
</reference>
<evidence type="ECO:0000256" key="2">
    <source>
        <dbReference type="ARBA" id="ARBA00022737"/>
    </source>
</evidence>
<feature type="domain" description="F-box" evidence="3">
    <location>
        <begin position="22"/>
        <end position="62"/>
    </location>
</feature>
<dbReference type="SMART" id="SM00612">
    <property type="entry name" value="Kelch"/>
    <property type="match status" value="2"/>
</dbReference>
<comment type="caution">
    <text evidence="4">The sequence shown here is derived from an EMBL/GenBank/DDBJ whole genome shotgun (WGS) entry which is preliminary data.</text>
</comment>
<keyword evidence="5" id="KW-1185">Reference proteome</keyword>
<dbReference type="InterPro" id="IPR001810">
    <property type="entry name" value="F-box_dom"/>
</dbReference>
<dbReference type="SUPFAM" id="SSF81383">
    <property type="entry name" value="F-box domain"/>
    <property type="match status" value="1"/>
</dbReference>
<dbReference type="PANTHER" id="PTHR46344">
    <property type="entry name" value="OS02G0202900 PROTEIN"/>
    <property type="match status" value="1"/>
</dbReference>
<gene>
    <name evidence="4" type="ORF">NE237_030059</name>
</gene>
<evidence type="ECO:0000256" key="1">
    <source>
        <dbReference type="ARBA" id="ARBA00022441"/>
    </source>
</evidence>
<keyword evidence="1" id="KW-0880">Kelch repeat</keyword>
<dbReference type="InterPro" id="IPR015915">
    <property type="entry name" value="Kelch-typ_b-propeller"/>
</dbReference>
<dbReference type="InterPro" id="IPR006652">
    <property type="entry name" value="Kelch_1"/>
</dbReference>
<dbReference type="PANTHER" id="PTHR46344:SF4">
    <property type="entry name" value="OS07G0153400 PROTEIN"/>
    <property type="match status" value="1"/>
</dbReference>
<evidence type="ECO:0000313" key="4">
    <source>
        <dbReference type="EMBL" id="KAJ4953227.1"/>
    </source>
</evidence>
<dbReference type="Gene3D" id="2.120.10.80">
    <property type="entry name" value="Kelch-type beta propeller"/>
    <property type="match status" value="1"/>
</dbReference>
<dbReference type="OrthoDB" id="45365at2759"/>
<evidence type="ECO:0000313" key="5">
    <source>
        <dbReference type="Proteomes" id="UP001141806"/>
    </source>
</evidence>
<dbReference type="InterPro" id="IPR036047">
    <property type="entry name" value="F-box-like_dom_sf"/>
</dbReference>
<dbReference type="Pfam" id="PF01344">
    <property type="entry name" value="Kelch_1"/>
    <property type="match status" value="1"/>
</dbReference>
<dbReference type="Proteomes" id="UP001141806">
    <property type="component" value="Unassembled WGS sequence"/>
</dbReference>
<dbReference type="SUPFAM" id="SSF117281">
    <property type="entry name" value="Kelch motif"/>
    <property type="match status" value="1"/>
</dbReference>
<sequence>MMIKKANPQEETQNSEPLIPGLPDEISEHCLLHLPYPYRTLVRSVSSSWNRAITDPTFLFSKKTLSLSLPYIFVFAFHRSAAQLQWQALDPRSGRWFILPPMPCVHPVCPAGFACASLPQQGSLFVLGGMRSDTETSLPTALTYRTSTNRWSVATPMQNPRSFFNAGSIGGKIFVAGGSGTDDMDSVSTVECYDPAKDTWMSVANMRFGLAKYDAAVVGNKMYVTEGWTWPFSFSPRGGVYDGEKGTWEEMSIGMREGWTGISVVLGDRLFVITEHGSCRLKVYMDEMDTWEYVDGGEFPSETLKRPFAVCGVEGKIYVVCSGLDVGVGSVYEREERGGERKVRVEWELVRAPKAFNDLIPSNSQVIYA</sequence>
<keyword evidence="2" id="KW-0677">Repeat</keyword>
<dbReference type="AlphaFoldDB" id="A0A9Q0GSB9"/>
<proteinExistence type="predicted"/>